<dbReference type="RefSeq" id="WP_089089045.1">
    <property type="nucleotide sequence ID" value="NZ_BCMH01000012.1"/>
</dbReference>
<gene>
    <name evidence="2" type="ORF">IWT140_01722</name>
</gene>
<evidence type="ECO:0000256" key="1">
    <source>
        <dbReference type="SAM" id="Phobius"/>
    </source>
</evidence>
<dbReference type="Proteomes" id="UP000198430">
    <property type="component" value="Unassembled WGS sequence"/>
</dbReference>
<feature type="transmembrane region" description="Helical" evidence="1">
    <location>
        <begin position="85"/>
        <end position="105"/>
    </location>
</feature>
<evidence type="ECO:0000313" key="3">
    <source>
        <dbReference type="Proteomes" id="UP000198430"/>
    </source>
</evidence>
<sequence>MQDTNNGGEESLGCFLDLMLNVLTYASIFLVGLYAMLAWGWVIAPVFHVAKLSYWSATGVYLVIQFFTQHSATDLNFKKSRATRWGELGIDILGDTFFLILIWIVSLGI</sequence>
<feature type="transmembrane region" description="Helical" evidence="1">
    <location>
        <begin position="41"/>
        <end position="64"/>
    </location>
</feature>
<keyword evidence="1" id="KW-0472">Membrane</keyword>
<keyword evidence="3" id="KW-1185">Reference proteome</keyword>
<evidence type="ECO:0000313" key="2">
    <source>
        <dbReference type="EMBL" id="GAX04085.1"/>
    </source>
</evidence>
<keyword evidence="1" id="KW-1133">Transmembrane helix</keyword>
<protein>
    <submittedName>
        <fullName evidence="2">Uncharacterized protein</fullName>
    </submittedName>
</protein>
<organism evidence="2 3">
    <name type="scientific">Secundilactobacillus pentosiphilus</name>
    <dbReference type="NCBI Taxonomy" id="1714682"/>
    <lineage>
        <taxon>Bacteria</taxon>
        <taxon>Bacillati</taxon>
        <taxon>Bacillota</taxon>
        <taxon>Bacilli</taxon>
        <taxon>Lactobacillales</taxon>
        <taxon>Lactobacillaceae</taxon>
        <taxon>Secundilactobacillus</taxon>
    </lineage>
</organism>
<comment type="caution">
    <text evidence="2">The sequence shown here is derived from an EMBL/GenBank/DDBJ whole genome shotgun (WGS) entry which is preliminary data.</text>
</comment>
<dbReference type="EMBL" id="BCMH01000012">
    <property type="protein sequence ID" value="GAX04085.1"/>
    <property type="molecule type" value="Genomic_DNA"/>
</dbReference>
<dbReference type="AlphaFoldDB" id="A0A1Z5IQN8"/>
<name>A0A1Z5IQN8_9LACO</name>
<keyword evidence="1" id="KW-0812">Transmembrane</keyword>
<proteinExistence type="predicted"/>
<reference evidence="2 3" key="1">
    <citation type="submission" date="2015-11" db="EMBL/GenBank/DDBJ databases">
        <title>Draft genome sequences of new species of the genus Lactobacillus isolated from orchardgrass silage.</title>
        <authorList>
            <person name="Tohno M."/>
            <person name="Tanizawa Y."/>
            <person name="Arita M."/>
        </authorList>
    </citation>
    <scope>NUCLEOTIDE SEQUENCE [LARGE SCALE GENOMIC DNA]</scope>
    <source>
        <strain evidence="2 3">IWT140</strain>
    </source>
</reference>
<accession>A0A1Z5IQN8</accession>
<feature type="transmembrane region" description="Helical" evidence="1">
    <location>
        <begin position="12"/>
        <end position="35"/>
    </location>
</feature>